<sequence>MGYDSDYYTTRRTYSRPIVTSYTYTTPRYRVETIEEPRRRANEYSYSYSSSSQQKTSSGDPYSRPERQASSTTVERSTRYGPGGDYSYSSSRATTGSGPGGYSYSSTSSGRLPYGTSYRHYSYRV</sequence>
<evidence type="ECO:0000313" key="2">
    <source>
        <dbReference type="EMBL" id="JAI14866.1"/>
    </source>
</evidence>
<protein>
    <submittedName>
        <fullName evidence="2">Uncharacterized protein</fullName>
    </submittedName>
</protein>
<reference evidence="2" key="1">
    <citation type="journal article" date="2015" name="Insect Biochem. Mol. Biol.">
        <title>An insight into the sialome of the horse fly, Tabanus bromius.</title>
        <authorList>
            <person name="Ribeiro J.M."/>
            <person name="Kazimirova M."/>
            <person name="Takac P."/>
            <person name="Andersen J.F."/>
            <person name="Francischetti I.M."/>
        </authorList>
    </citation>
    <scope>NUCLEOTIDE SEQUENCE</scope>
</reference>
<feature type="compositionally biased region" description="Low complexity" evidence="1">
    <location>
        <begin position="1"/>
        <end position="16"/>
    </location>
</feature>
<name>A0A0K8TL38_TABBR</name>
<accession>A0A0K8TL38</accession>
<dbReference type="EMBL" id="GDAI01002737">
    <property type="protein sequence ID" value="JAI14866.1"/>
    <property type="molecule type" value="mRNA"/>
</dbReference>
<feature type="compositionally biased region" description="Basic and acidic residues" evidence="1">
    <location>
        <begin position="29"/>
        <end position="42"/>
    </location>
</feature>
<evidence type="ECO:0000256" key="1">
    <source>
        <dbReference type="SAM" id="MobiDB-lite"/>
    </source>
</evidence>
<dbReference type="AlphaFoldDB" id="A0A0K8TL38"/>
<feature type="compositionally biased region" description="Low complexity" evidence="1">
    <location>
        <begin position="85"/>
        <end position="110"/>
    </location>
</feature>
<feature type="region of interest" description="Disordered" evidence="1">
    <location>
        <begin position="1"/>
        <end position="125"/>
    </location>
</feature>
<organism evidence="2">
    <name type="scientific">Tabanus bromius</name>
    <name type="common">Band-eyed brown horse fly</name>
    <dbReference type="NCBI Taxonomy" id="304241"/>
    <lineage>
        <taxon>Eukaryota</taxon>
        <taxon>Metazoa</taxon>
        <taxon>Ecdysozoa</taxon>
        <taxon>Arthropoda</taxon>
        <taxon>Hexapoda</taxon>
        <taxon>Insecta</taxon>
        <taxon>Pterygota</taxon>
        <taxon>Neoptera</taxon>
        <taxon>Endopterygota</taxon>
        <taxon>Diptera</taxon>
        <taxon>Brachycera</taxon>
        <taxon>Tabanomorpha</taxon>
        <taxon>Tabanoidea</taxon>
        <taxon>Tabanidae</taxon>
        <taxon>Tabanus</taxon>
    </lineage>
</organism>
<proteinExistence type="evidence at transcript level"/>